<comment type="pathway">
    <text evidence="7">Cofactor biosynthesis; tetrahydrofolate biosynthesis; 2-amino-4-hydroxy-6-hydroxymethyl-7,8-dihydropteridine diphosphate from 7,8-dihydroneopterin triphosphate: step 4/4.</text>
</comment>
<dbReference type="FunFam" id="3.20.20.20:FF:000006">
    <property type="entry name" value="Dihydropteroate synthase"/>
    <property type="match status" value="1"/>
</dbReference>
<feature type="region of interest" description="Disordered" evidence="25">
    <location>
        <begin position="184"/>
        <end position="207"/>
    </location>
</feature>
<comment type="cofactor">
    <cofactor evidence="4">
        <name>Mg(2+)</name>
        <dbReference type="ChEBI" id="CHEBI:18420"/>
    </cofactor>
</comment>
<dbReference type="GO" id="GO:0003848">
    <property type="term" value="F:2-amino-4-hydroxy-6-hydroxymethyldihydropteridine diphosphokinase activity"/>
    <property type="evidence" value="ECO:0007669"/>
    <property type="project" value="UniProtKB-EC"/>
</dbReference>
<reference evidence="27 28" key="1">
    <citation type="journal article" date="2018" name="Mol. Ecol.">
        <title>The obligate alkalophilic soda-lake fungus Sodiomyces alkalinus has shifted to a protein diet.</title>
        <authorList>
            <person name="Grum-Grzhimaylo A.A."/>
            <person name="Falkoski D.L."/>
            <person name="van den Heuvel J."/>
            <person name="Valero-Jimenez C.A."/>
            <person name="Min B."/>
            <person name="Choi I.G."/>
            <person name="Lipzen A."/>
            <person name="Daum C.G."/>
            <person name="Aanen D.K."/>
            <person name="Tsang A."/>
            <person name="Henrissat B."/>
            <person name="Bilanenko E.N."/>
            <person name="de Vries R.P."/>
            <person name="van Kan J.A.L."/>
            <person name="Grigoriev I.V."/>
            <person name="Debets A.J.M."/>
        </authorList>
    </citation>
    <scope>NUCLEOTIDE SEQUENCE [LARGE SCALE GENOMIC DNA]</scope>
    <source>
        <strain evidence="27 28">F11</strain>
    </source>
</reference>
<dbReference type="SUPFAM" id="SSF51717">
    <property type="entry name" value="Dihydropteroate synthetase-like"/>
    <property type="match status" value="1"/>
</dbReference>
<dbReference type="PANTHER" id="PTHR20941:SF1">
    <property type="entry name" value="FOLIC ACID SYNTHESIS PROTEIN FOL1"/>
    <property type="match status" value="1"/>
</dbReference>
<keyword evidence="16" id="KW-0418">Kinase</keyword>
<dbReference type="RefSeq" id="XP_028468376.1">
    <property type="nucleotide sequence ID" value="XM_028607770.1"/>
</dbReference>
<keyword evidence="19" id="KW-0289">Folate biosynthesis</keyword>
<evidence type="ECO:0000256" key="14">
    <source>
        <dbReference type="ARBA" id="ARBA00022723"/>
    </source>
</evidence>
<dbReference type="PROSITE" id="PS00792">
    <property type="entry name" value="DHPS_1"/>
    <property type="match status" value="1"/>
</dbReference>
<dbReference type="Pfam" id="PF01288">
    <property type="entry name" value="HPPK"/>
    <property type="match status" value="1"/>
</dbReference>
<evidence type="ECO:0000256" key="15">
    <source>
        <dbReference type="ARBA" id="ARBA00022741"/>
    </source>
</evidence>
<dbReference type="GO" id="GO:0005524">
    <property type="term" value="F:ATP binding"/>
    <property type="evidence" value="ECO:0007669"/>
    <property type="project" value="UniProtKB-KW"/>
</dbReference>
<dbReference type="GO" id="GO:0046656">
    <property type="term" value="P:folic acid biosynthetic process"/>
    <property type="evidence" value="ECO:0007669"/>
    <property type="project" value="UniProtKB-KW"/>
</dbReference>
<evidence type="ECO:0000256" key="1">
    <source>
        <dbReference type="ARBA" id="ARBA00000012"/>
    </source>
</evidence>
<dbReference type="GO" id="GO:0004156">
    <property type="term" value="F:dihydropteroate synthase activity"/>
    <property type="evidence" value="ECO:0007669"/>
    <property type="project" value="UniProtKB-EC"/>
</dbReference>
<dbReference type="PROSITE" id="PS50972">
    <property type="entry name" value="PTERIN_BINDING"/>
    <property type="match status" value="1"/>
</dbReference>
<evidence type="ECO:0000256" key="18">
    <source>
        <dbReference type="ARBA" id="ARBA00022842"/>
    </source>
</evidence>
<dbReference type="OrthoDB" id="615426at2759"/>
<comment type="similarity">
    <text evidence="8">In the N-terminal section; belongs to the DHNA family.</text>
</comment>
<proteinExistence type="inferred from homology"/>
<comment type="pathway">
    <text evidence="5">Cofactor biosynthesis; tetrahydrofolate biosynthesis; 7,8-dihydrofolate from 2-amino-4-hydroxy-6-hydroxymethyl-7,8-dihydropteridine diphosphate and 4-aminobenzoate: step 1/2.</text>
</comment>
<dbReference type="GO" id="GO:0005740">
    <property type="term" value="C:mitochondrial envelope"/>
    <property type="evidence" value="ECO:0007669"/>
    <property type="project" value="TreeGrafter"/>
</dbReference>
<evidence type="ECO:0000256" key="25">
    <source>
        <dbReference type="SAM" id="MobiDB-lite"/>
    </source>
</evidence>
<dbReference type="NCBIfam" id="TIGR01498">
    <property type="entry name" value="folK"/>
    <property type="match status" value="1"/>
</dbReference>
<evidence type="ECO:0000256" key="17">
    <source>
        <dbReference type="ARBA" id="ARBA00022840"/>
    </source>
</evidence>
<evidence type="ECO:0000256" key="22">
    <source>
        <dbReference type="ARBA" id="ARBA00061548"/>
    </source>
</evidence>
<evidence type="ECO:0000313" key="28">
    <source>
        <dbReference type="Proteomes" id="UP000272025"/>
    </source>
</evidence>
<evidence type="ECO:0000259" key="26">
    <source>
        <dbReference type="PROSITE" id="PS50972"/>
    </source>
</evidence>
<comment type="catalytic activity">
    <reaction evidence="3">
        <text>7,8-dihydroneopterin = 6-hydroxymethyl-7,8-dihydropterin + glycolaldehyde</text>
        <dbReference type="Rhea" id="RHEA:10540"/>
        <dbReference type="ChEBI" id="CHEBI:17001"/>
        <dbReference type="ChEBI" id="CHEBI:17071"/>
        <dbReference type="ChEBI" id="CHEBI:44841"/>
        <dbReference type="EC" id="4.1.2.25"/>
    </reaction>
</comment>
<keyword evidence="13" id="KW-0808">Transferase</keyword>
<dbReference type="PANTHER" id="PTHR20941">
    <property type="entry name" value="FOLATE SYNTHESIS PROTEINS"/>
    <property type="match status" value="1"/>
</dbReference>
<keyword evidence="20" id="KW-0511">Multifunctional enzyme</keyword>
<dbReference type="InterPro" id="IPR000550">
    <property type="entry name" value="Hppk"/>
</dbReference>
<dbReference type="NCBIfam" id="TIGR01496">
    <property type="entry name" value="DHPS"/>
    <property type="match status" value="1"/>
</dbReference>
<accession>A0A3N2Q1E4</accession>
<dbReference type="STRING" id="1314773.A0A3N2Q1E4"/>
<dbReference type="GO" id="GO:0046872">
    <property type="term" value="F:metal ion binding"/>
    <property type="evidence" value="ECO:0007669"/>
    <property type="project" value="UniProtKB-KW"/>
</dbReference>
<keyword evidence="28" id="KW-1185">Reference proteome</keyword>
<dbReference type="InterPro" id="IPR035907">
    <property type="entry name" value="Hppk_sf"/>
</dbReference>
<dbReference type="EMBL" id="ML119052">
    <property type="protein sequence ID" value="ROT40570.1"/>
    <property type="molecule type" value="Genomic_DNA"/>
</dbReference>
<dbReference type="SUPFAM" id="SSF55083">
    <property type="entry name" value="6-hydroxymethyl-7,8-dihydropterin pyrophosphokinase, HPPK"/>
    <property type="match status" value="1"/>
</dbReference>
<comment type="similarity">
    <text evidence="9">In the C-terminal section; belongs to the DHPS family.</text>
</comment>
<gene>
    <name evidence="27" type="ORF">SODALDRAFT_271424</name>
</gene>
<evidence type="ECO:0000256" key="24">
    <source>
        <dbReference type="ARBA" id="ARBA00068111"/>
    </source>
</evidence>
<protein>
    <recommendedName>
        <fullName evidence="23">Folic acid synthesis protein FOL1</fullName>
        <ecNumber evidence="10">2.5.1.15</ecNumber>
        <ecNumber evidence="12">2.7.6.3</ecNumber>
        <ecNumber evidence="11">4.1.2.25</ecNumber>
    </recommendedName>
    <alternativeName>
        <fullName evidence="24">Folic acid synthesis protein fol1</fullName>
    </alternativeName>
</protein>
<evidence type="ECO:0000256" key="21">
    <source>
        <dbReference type="ARBA" id="ARBA00058009"/>
    </source>
</evidence>
<dbReference type="Gene3D" id="3.20.20.20">
    <property type="entry name" value="Dihydropteroate synthase-like"/>
    <property type="match status" value="1"/>
</dbReference>
<comment type="catalytic activity">
    <reaction evidence="1">
        <text>(7,8-dihydropterin-6-yl)methyl diphosphate + 4-aminobenzoate = 7,8-dihydropteroate + diphosphate</text>
        <dbReference type="Rhea" id="RHEA:19949"/>
        <dbReference type="ChEBI" id="CHEBI:17836"/>
        <dbReference type="ChEBI" id="CHEBI:17839"/>
        <dbReference type="ChEBI" id="CHEBI:33019"/>
        <dbReference type="ChEBI" id="CHEBI:72950"/>
        <dbReference type="EC" id="2.5.1.15"/>
    </reaction>
</comment>
<dbReference type="PROSITE" id="PS00793">
    <property type="entry name" value="DHPS_2"/>
    <property type="match status" value="1"/>
</dbReference>
<dbReference type="CDD" id="cd00739">
    <property type="entry name" value="DHPS"/>
    <property type="match status" value="1"/>
</dbReference>
<evidence type="ECO:0000256" key="2">
    <source>
        <dbReference type="ARBA" id="ARBA00000198"/>
    </source>
</evidence>
<dbReference type="GO" id="GO:0004150">
    <property type="term" value="F:dihydroneopterin aldolase activity"/>
    <property type="evidence" value="ECO:0007669"/>
    <property type="project" value="UniProtKB-EC"/>
</dbReference>
<dbReference type="EC" id="2.5.1.15" evidence="10"/>
<dbReference type="Gene3D" id="3.30.70.560">
    <property type="entry name" value="7,8-Dihydro-6-hydroxymethylpterin-pyrophosphokinase HPPK"/>
    <property type="match status" value="1"/>
</dbReference>
<dbReference type="GO" id="GO:0046654">
    <property type="term" value="P:tetrahydrofolate biosynthetic process"/>
    <property type="evidence" value="ECO:0007669"/>
    <property type="project" value="UniProtKB-UniPathway"/>
</dbReference>
<evidence type="ECO:0000256" key="13">
    <source>
        <dbReference type="ARBA" id="ARBA00022679"/>
    </source>
</evidence>
<evidence type="ECO:0000256" key="3">
    <source>
        <dbReference type="ARBA" id="ARBA00001353"/>
    </source>
</evidence>
<dbReference type="AlphaFoldDB" id="A0A3N2Q1E4"/>
<comment type="pathway">
    <text evidence="6">Cofactor biosynthesis; tetrahydrofolate biosynthesis; 2-amino-4-hydroxy-6-hydroxymethyl-7,8-dihydropteridine diphosphate from 7,8-dihydroneopterin triphosphate: step 3/4.</text>
</comment>
<dbReference type="Pfam" id="PF00809">
    <property type="entry name" value="Pterin_bind"/>
    <property type="match status" value="1"/>
</dbReference>
<evidence type="ECO:0000256" key="7">
    <source>
        <dbReference type="ARBA" id="ARBA00005051"/>
    </source>
</evidence>
<dbReference type="InterPro" id="IPR045031">
    <property type="entry name" value="DHP_synth-like"/>
</dbReference>
<evidence type="ECO:0000256" key="4">
    <source>
        <dbReference type="ARBA" id="ARBA00001946"/>
    </source>
</evidence>
<dbReference type="Proteomes" id="UP000272025">
    <property type="component" value="Unassembled WGS sequence"/>
</dbReference>
<evidence type="ECO:0000256" key="9">
    <source>
        <dbReference type="ARBA" id="ARBA00009951"/>
    </source>
</evidence>
<comment type="similarity">
    <text evidence="22">In the central section; belongs to the HPPK family.</text>
</comment>
<feature type="compositionally biased region" description="Polar residues" evidence="25">
    <location>
        <begin position="189"/>
        <end position="207"/>
    </location>
</feature>
<evidence type="ECO:0000256" key="10">
    <source>
        <dbReference type="ARBA" id="ARBA00012458"/>
    </source>
</evidence>
<evidence type="ECO:0000256" key="11">
    <source>
        <dbReference type="ARBA" id="ARBA00013043"/>
    </source>
</evidence>
<keyword evidence="18" id="KW-0460">Magnesium</keyword>
<evidence type="ECO:0000256" key="5">
    <source>
        <dbReference type="ARBA" id="ARBA00004763"/>
    </source>
</evidence>
<dbReference type="InterPro" id="IPR006390">
    <property type="entry name" value="DHP_synth_dom"/>
</dbReference>
<dbReference type="GO" id="GO:0016301">
    <property type="term" value="F:kinase activity"/>
    <property type="evidence" value="ECO:0007669"/>
    <property type="project" value="UniProtKB-KW"/>
</dbReference>
<evidence type="ECO:0000256" key="19">
    <source>
        <dbReference type="ARBA" id="ARBA00022909"/>
    </source>
</evidence>
<evidence type="ECO:0000313" key="27">
    <source>
        <dbReference type="EMBL" id="ROT40570.1"/>
    </source>
</evidence>
<comment type="function">
    <text evidence="21">Catalyzes three sequential steps of tetrahydrofolate biosynthesis.</text>
</comment>
<keyword evidence="17" id="KW-0067">ATP-binding</keyword>
<dbReference type="EC" id="4.1.2.25" evidence="11"/>
<evidence type="ECO:0000256" key="20">
    <source>
        <dbReference type="ARBA" id="ARBA00023268"/>
    </source>
</evidence>
<keyword evidence="14" id="KW-0479">Metal-binding</keyword>
<dbReference type="InterPro" id="IPR011005">
    <property type="entry name" value="Dihydropteroate_synth-like_sf"/>
</dbReference>
<organism evidence="27 28">
    <name type="scientific">Sodiomyces alkalinus (strain CBS 110278 / VKM F-3762 / F11)</name>
    <name type="common">Alkaliphilic filamentous fungus</name>
    <dbReference type="NCBI Taxonomy" id="1314773"/>
    <lineage>
        <taxon>Eukaryota</taxon>
        <taxon>Fungi</taxon>
        <taxon>Dikarya</taxon>
        <taxon>Ascomycota</taxon>
        <taxon>Pezizomycotina</taxon>
        <taxon>Sordariomycetes</taxon>
        <taxon>Hypocreomycetidae</taxon>
        <taxon>Glomerellales</taxon>
        <taxon>Plectosphaerellaceae</taxon>
        <taxon>Sodiomyces</taxon>
    </lineage>
</organism>
<name>A0A3N2Q1E4_SODAK</name>
<dbReference type="GeneID" id="39576248"/>
<sequence>MPGETPIHSQTRTACGGGCRCRRRESSSPPGRKTAYIALGSNLGDRIAWIEQACGEMDRRGIHVRRTSSLWETEPMYVLEQDSFLNGVCEVETHLEPLALLDELQDIERSLGRRKLIDKGPRNIDLDILLYQDEKIDHERLKVPHIGIPEREFVLRPLAELIPGKSIDPAKPWKLTSDYLNELPPGPQPLSSLTPLTRDTSSSSAPQITALSPTRKTHVMAIVNITPDSFSDGGVNNPENLPDALVSAVRAGATIIDVGGQSTAPGRPQVPLEEELARVVPTIKLIRSLPELKHIVVSVDTYRAAVAEAAVHAGADIVNDVSAGTLDPDMLPTVARLGATICLMHMRGDPRTMSGLNDYPDDNGGLVRTVAEELQKRVEAAEAAGIRRWRIVLDPGLGFAKVGDQNLEVLARLDELRTWPGLQGLPWLVGSSRKSFIGRITGVPKAQERIWGTAATVAAAVAGGADIVRVHDAVEMSQVVAMADAIWRRR</sequence>
<evidence type="ECO:0000256" key="12">
    <source>
        <dbReference type="ARBA" id="ARBA00013253"/>
    </source>
</evidence>
<keyword evidence="15" id="KW-0547">Nucleotide-binding</keyword>
<evidence type="ECO:0000256" key="23">
    <source>
        <dbReference type="ARBA" id="ARBA00067568"/>
    </source>
</evidence>
<dbReference type="InterPro" id="IPR000489">
    <property type="entry name" value="Pterin-binding_dom"/>
</dbReference>
<dbReference type="UniPathway" id="UPA00077">
    <property type="reaction ID" value="UER00155"/>
</dbReference>
<evidence type="ECO:0000256" key="16">
    <source>
        <dbReference type="ARBA" id="ARBA00022777"/>
    </source>
</evidence>
<dbReference type="EC" id="2.7.6.3" evidence="12"/>
<evidence type="ECO:0000256" key="6">
    <source>
        <dbReference type="ARBA" id="ARBA00005013"/>
    </source>
</evidence>
<evidence type="ECO:0000256" key="8">
    <source>
        <dbReference type="ARBA" id="ARBA00009640"/>
    </source>
</evidence>
<comment type="catalytic activity">
    <reaction evidence="2">
        <text>6-hydroxymethyl-7,8-dihydropterin + ATP = (7,8-dihydropterin-6-yl)methyl diphosphate + AMP + H(+)</text>
        <dbReference type="Rhea" id="RHEA:11412"/>
        <dbReference type="ChEBI" id="CHEBI:15378"/>
        <dbReference type="ChEBI" id="CHEBI:30616"/>
        <dbReference type="ChEBI" id="CHEBI:44841"/>
        <dbReference type="ChEBI" id="CHEBI:72950"/>
        <dbReference type="ChEBI" id="CHEBI:456215"/>
        <dbReference type="EC" id="2.7.6.3"/>
    </reaction>
</comment>
<dbReference type="PROSITE" id="PS00794">
    <property type="entry name" value="HPPK"/>
    <property type="match status" value="1"/>
</dbReference>
<dbReference type="CDD" id="cd00483">
    <property type="entry name" value="HPPK"/>
    <property type="match status" value="1"/>
</dbReference>
<feature type="domain" description="Pterin-binding" evidence="26">
    <location>
        <begin position="217"/>
        <end position="481"/>
    </location>
</feature>